<sequence>MASRRAEKKCTQQGEARRTIIEAWMWRWLSIVLSNNDGGMRKEKLSVFAQSARPFGDPGRGESFSRNDMEVAHWFVLNNCDEIMAYLDEHEEMMKREHPSHLVAQKHRELFLQWFLDSVNKLKSSNSPTYSDELYNLAFGPIRAELFSGCYINDVKFLGAARDDKLCTQNSGVHVPGGGESTNIDFYGKLTTVVQLLYKDRYQVIMFKCRWFDSNPNRPGSVKIDHGLLSVNINRTWYDDDPYILANMATQIVYLDDPKAGSSWKVVQKMDDRNVYAIPELDPTDNDVDNVADQRLESSMKMMRKHFEIHMLYKNRFKYKECLQSKYRFSQLQLTSGIFQDSMLQWPEQRR</sequence>
<dbReference type="PANTHER" id="PTHR48258">
    <property type="entry name" value="DUF4218 DOMAIN-CONTAINING PROTEIN-RELATED"/>
    <property type="match status" value="1"/>
</dbReference>
<accession>A0A4Y1RGW3</accession>
<proteinExistence type="predicted"/>
<name>A0A4Y1RGW3_PRUDU</name>
<dbReference type="InterPro" id="IPR025312">
    <property type="entry name" value="DUF4216"/>
</dbReference>
<reference evidence="2" key="1">
    <citation type="journal article" date="2019" name="Science">
        <title>Mutation of a bHLH transcription factor allowed almond domestication.</title>
        <authorList>
            <person name="Sanchez-Perez R."/>
            <person name="Pavan S."/>
            <person name="Mazzeo R."/>
            <person name="Moldovan C."/>
            <person name="Aiese Cigliano R."/>
            <person name="Del Cueto J."/>
            <person name="Ricciardi F."/>
            <person name="Lotti C."/>
            <person name="Ricciardi L."/>
            <person name="Dicenta F."/>
            <person name="Lopez-Marques R.L."/>
            <person name="Lindberg Moller B."/>
        </authorList>
    </citation>
    <scope>NUCLEOTIDE SEQUENCE</scope>
</reference>
<dbReference type="AlphaFoldDB" id="A0A4Y1RGW3"/>
<organism evidence="2">
    <name type="scientific">Prunus dulcis</name>
    <name type="common">Almond</name>
    <name type="synonym">Amygdalus dulcis</name>
    <dbReference type="NCBI Taxonomy" id="3755"/>
    <lineage>
        <taxon>Eukaryota</taxon>
        <taxon>Viridiplantae</taxon>
        <taxon>Streptophyta</taxon>
        <taxon>Embryophyta</taxon>
        <taxon>Tracheophyta</taxon>
        <taxon>Spermatophyta</taxon>
        <taxon>Magnoliopsida</taxon>
        <taxon>eudicotyledons</taxon>
        <taxon>Gunneridae</taxon>
        <taxon>Pentapetalae</taxon>
        <taxon>rosids</taxon>
        <taxon>fabids</taxon>
        <taxon>Rosales</taxon>
        <taxon>Rosaceae</taxon>
        <taxon>Amygdaloideae</taxon>
        <taxon>Amygdaleae</taxon>
        <taxon>Prunus</taxon>
    </lineage>
</organism>
<dbReference type="EMBL" id="AP019301">
    <property type="protein sequence ID" value="BBH03157.1"/>
    <property type="molecule type" value="Genomic_DNA"/>
</dbReference>
<dbReference type="PANTHER" id="PTHR48258:SF6">
    <property type="entry name" value="LEUCINE-RICH REPEAT DOMAIN, L DOMAIN-CONTAINING PROTEIN"/>
    <property type="match status" value="1"/>
</dbReference>
<gene>
    <name evidence="2" type="ORF">Prudu_013945</name>
</gene>
<evidence type="ECO:0000259" key="1">
    <source>
        <dbReference type="Pfam" id="PF13952"/>
    </source>
</evidence>
<feature type="domain" description="DUF4216" evidence="1">
    <location>
        <begin position="195"/>
        <end position="267"/>
    </location>
</feature>
<protein>
    <recommendedName>
        <fullName evidence="1">DUF4216 domain-containing protein</fullName>
    </recommendedName>
</protein>
<dbReference type="Pfam" id="PF13952">
    <property type="entry name" value="DUF4216"/>
    <property type="match status" value="1"/>
</dbReference>
<evidence type="ECO:0000313" key="2">
    <source>
        <dbReference type="EMBL" id="BBH03157.1"/>
    </source>
</evidence>